<keyword evidence="6 10" id="KW-0479">Metal-binding</keyword>
<keyword evidence="13" id="KW-1185">Reference proteome</keyword>
<gene>
    <name evidence="12" type="primary">pepP</name>
    <name evidence="12" type="ORF">ACFP85_02530</name>
</gene>
<protein>
    <recommendedName>
        <fullName evidence="4">Xaa-Pro aminopeptidase</fullName>
        <ecNumber evidence="4">3.4.11.9</ecNumber>
    </recommendedName>
</protein>
<evidence type="ECO:0000313" key="13">
    <source>
        <dbReference type="Proteomes" id="UP001596364"/>
    </source>
</evidence>
<keyword evidence="12" id="KW-0031">Aminopeptidase</keyword>
<evidence type="ECO:0000313" key="12">
    <source>
        <dbReference type="EMBL" id="MFC6439028.1"/>
    </source>
</evidence>
<comment type="caution">
    <text evidence="12">The sequence shown here is derived from an EMBL/GenBank/DDBJ whole genome shotgun (WGS) entry which is preliminary data.</text>
</comment>
<evidence type="ECO:0000256" key="1">
    <source>
        <dbReference type="ARBA" id="ARBA00001424"/>
    </source>
</evidence>
<keyword evidence="9" id="KW-0464">Manganese</keyword>
<evidence type="ECO:0000256" key="6">
    <source>
        <dbReference type="ARBA" id="ARBA00022723"/>
    </source>
</evidence>
<keyword evidence="8" id="KW-0482">Metalloprotease</keyword>
<comment type="catalytic activity">
    <reaction evidence="1">
        <text>Release of any N-terminal amino acid, including proline, that is linked to proline, even from a dipeptide or tripeptide.</text>
        <dbReference type="EC" id="3.4.11.9"/>
    </reaction>
</comment>
<dbReference type="EC" id="3.4.11.9" evidence="4"/>
<accession>A0ABW1XFQ4</accession>
<dbReference type="SUPFAM" id="SSF55920">
    <property type="entry name" value="Creatinase/aminopeptidase"/>
    <property type="match status" value="1"/>
</dbReference>
<comment type="similarity">
    <text evidence="3 10">Belongs to the peptidase M24B family.</text>
</comment>
<dbReference type="SMART" id="SM01011">
    <property type="entry name" value="AMP_N"/>
    <property type="match status" value="1"/>
</dbReference>
<dbReference type="InterPro" id="IPR052433">
    <property type="entry name" value="X-Pro_dipept-like"/>
</dbReference>
<dbReference type="InterPro" id="IPR029149">
    <property type="entry name" value="Creatin/AminoP/Spt16_N"/>
</dbReference>
<evidence type="ECO:0000256" key="4">
    <source>
        <dbReference type="ARBA" id="ARBA00012574"/>
    </source>
</evidence>
<evidence type="ECO:0000256" key="8">
    <source>
        <dbReference type="ARBA" id="ARBA00023049"/>
    </source>
</evidence>
<reference evidence="13" key="1">
    <citation type="journal article" date="2019" name="Int. J. Syst. Evol. Microbiol.">
        <title>The Global Catalogue of Microorganisms (GCM) 10K type strain sequencing project: providing services to taxonomists for standard genome sequencing and annotation.</title>
        <authorList>
            <consortium name="The Broad Institute Genomics Platform"/>
            <consortium name="The Broad Institute Genome Sequencing Center for Infectious Disease"/>
            <person name="Wu L."/>
            <person name="Ma J."/>
        </authorList>
    </citation>
    <scope>NUCLEOTIDE SEQUENCE [LARGE SCALE GENOMIC DNA]</scope>
    <source>
        <strain evidence="13">CGMCC 1.16031</strain>
    </source>
</reference>
<dbReference type="Gene3D" id="3.40.350.10">
    <property type="entry name" value="Creatinase/prolidase N-terminal domain"/>
    <property type="match status" value="1"/>
</dbReference>
<dbReference type="EMBL" id="JBHSUS010000001">
    <property type="protein sequence ID" value="MFC6439028.1"/>
    <property type="molecule type" value="Genomic_DNA"/>
</dbReference>
<evidence type="ECO:0000256" key="2">
    <source>
        <dbReference type="ARBA" id="ARBA00001936"/>
    </source>
</evidence>
<dbReference type="PANTHER" id="PTHR43226:SF4">
    <property type="entry name" value="XAA-PRO AMINOPEPTIDASE 3"/>
    <property type="match status" value="1"/>
</dbReference>
<dbReference type="PROSITE" id="PS00491">
    <property type="entry name" value="PROLINE_PEPTIDASE"/>
    <property type="match status" value="1"/>
</dbReference>
<dbReference type="Pfam" id="PF00557">
    <property type="entry name" value="Peptidase_M24"/>
    <property type="match status" value="1"/>
</dbReference>
<dbReference type="Proteomes" id="UP001596364">
    <property type="component" value="Unassembled WGS sequence"/>
</dbReference>
<evidence type="ECO:0000256" key="7">
    <source>
        <dbReference type="ARBA" id="ARBA00022801"/>
    </source>
</evidence>
<evidence type="ECO:0000256" key="9">
    <source>
        <dbReference type="ARBA" id="ARBA00023211"/>
    </source>
</evidence>
<dbReference type="InterPro" id="IPR001131">
    <property type="entry name" value="Peptidase_M24B_aminopep-P_CS"/>
</dbReference>
<evidence type="ECO:0000259" key="11">
    <source>
        <dbReference type="SMART" id="SM01011"/>
    </source>
</evidence>
<feature type="domain" description="Aminopeptidase P N-terminal" evidence="11">
    <location>
        <begin position="2"/>
        <end position="132"/>
    </location>
</feature>
<comment type="cofactor">
    <cofactor evidence="2">
        <name>Mn(2+)</name>
        <dbReference type="ChEBI" id="CHEBI:29035"/>
    </cofactor>
</comment>
<dbReference type="InterPro" id="IPR036005">
    <property type="entry name" value="Creatinase/aminopeptidase-like"/>
</dbReference>
<dbReference type="Pfam" id="PF05195">
    <property type="entry name" value="AMP_N"/>
    <property type="match status" value="1"/>
</dbReference>
<evidence type="ECO:0000256" key="3">
    <source>
        <dbReference type="ARBA" id="ARBA00008766"/>
    </source>
</evidence>
<dbReference type="InterPro" id="IPR007865">
    <property type="entry name" value="Aminopep_P_N"/>
</dbReference>
<organism evidence="12 13">
    <name type="scientific">Pseudobowmanella zhangzhouensis</name>
    <dbReference type="NCBI Taxonomy" id="1537679"/>
    <lineage>
        <taxon>Bacteria</taxon>
        <taxon>Pseudomonadati</taxon>
        <taxon>Pseudomonadota</taxon>
        <taxon>Gammaproteobacteria</taxon>
        <taxon>Alteromonadales</taxon>
        <taxon>Alteromonadaceae</taxon>
    </lineage>
</organism>
<dbReference type="InterPro" id="IPR000994">
    <property type="entry name" value="Pept_M24"/>
</dbReference>
<keyword evidence="7 12" id="KW-0378">Hydrolase</keyword>
<name>A0ABW1XFQ4_9ALTE</name>
<keyword evidence="5" id="KW-0645">Protease</keyword>
<evidence type="ECO:0000256" key="5">
    <source>
        <dbReference type="ARBA" id="ARBA00022670"/>
    </source>
</evidence>
<dbReference type="RefSeq" id="WP_131259130.1">
    <property type="nucleotide sequence ID" value="NZ_JBHSUS010000001.1"/>
</dbReference>
<dbReference type="SUPFAM" id="SSF53092">
    <property type="entry name" value="Creatinase/prolidase N-terminal domain"/>
    <property type="match status" value="1"/>
</dbReference>
<evidence type="ECO:0000256" key="10">
    <source>
        <dbReference type="RuleBase" id="RU000590"/>
    </source>
</evidence>
<dbReference type="PANTHER" id="PTHR43226">
    <property type="entry name" value="XAA-PRO AMINOPEPTIDASE 3"/>
    <property type="match status" value="1"/>
</dbReference>
<sequence>MIPQAEFAARRQQLAERFNADAVIVIPAAREQVRSRDTDYPFRQDSDFFYLTGFNEPDAALVLCEGQSILFCREKDPQAEIWHGRRLGPDAAISALGMDEAYCISELDDALVELLNGKAALVYAMAHQAWADKPVLAALQTLRDAPKQTKRAPNMLLDPRSELHEMRLFKSDAELMVMRKAAQISAQAHARAMQACGRLDYEYQLEAEILHEFAMQGARHPAYSTIVGSGDNACILHYTENNSTLKAGDLVLIDAGCELFGYAADITRTFPVSGQFSPEQRALYQLVLDAQHAALEVIKPGSNLVSATNRCIQVLVEGLVNLGLLQGEPAKLIEAKAYRQFFMHGLGHWLGLDVHDVGDYKVCDQDRPFAPGMVLTVEPGLYIANDADVDPKWRGIGIRIEDNVLITADGHENLTFGVPKRIDAIEALMAG</sequence>
<proteinExistence type="inferred from homology"/>
<dbReference type="Gene3D" id="3.90.230.10">
    <property type="entry name" value="Creatinase/methionine aminopeptidase superfamily"/>
    <property type="match status" value="1"/>
</dbReference>
<dbReference type="CDD" id="cd01087">
    <property type="entry name" value="Prolidase"/>
    <property type="match status" value="1"/>
</dbReference>
<dbReference type="NCBIfam" id="NF008131">
    <property type="entry name" value="PRK10879.1"/>
    <property type="match status" value="1"/>
</dbReference>
<dbReference type="GO" id="GO:0004177">
    <property type="term" value="F:aminopeptidase activity"/>
    <property type="evidence" value="ECO:0007669"/>
    <property type="project" value="UniProtKB-KW"/>
</dbReference>